<evidence type="ECO:0000313" key="2">
    <source>
        <dbReference type="EMBL" id="KPK67123.1"/>
    </source>
</evidence>
<proteinExistence type="predicted"/>
<evidence type="ECO:0008006" key="4">
    <source>
        <dbReference type="Google" id="ProtNLM"/>
    </source>
</evidence>
<reference evidence="2 3" key="1">
    <citation type="journal article" date="2015" name="Microbiome">
        <title>Genomic resolution of linkages in carbon, nitrogen, and sulfur cycling among widespread estuary sediment bacteria.</title>
        <authorList>
            <person name="Baker B.J."/>
            <person name="Lazar C.S."/>
            <person name="Teske A.P."/>
            <person name="Dick G.J."/>
        </authorList>
    </citation>
    <scope>NUCLEOTIDE SEQUENCE [LARGE SCALE GENOMIC DNA]</scope>
    <source>
        <strain evidence="2">SM23_60</strain>
    </source>
</reference>
<dbReference type="Proteomes" id="UP000051096">
    <property type="component" value="Unassembled WGS sequence"/>
</dbReference>
<feature type="chain" id="PRO_5006646605" description="Secretion system C-terminal sorting domain-containing protein" evidence="1">
    <location>
        <begin position="27"/>
        <end position="472"/>
    </location>
</feature>
<dbReference type="InterPro" id="IPR011047">
    <property type="entry name" value="Quinoprotein_ADH-like_sf"/>
</dbReference>
<dbReference type="PANTHER" id="PTHR42754:SF1">
    <property type="entry name" value="LIPOPROTEIN"/>
    <property type="match status" value="1"/>
</dbReference>
<protein>
    <recommendedName>
        <fullName evidence="4">Secretion system C-terminal sorting domain-containing protein</fullName>
    </recommendedName>
</protein>
<gene>
    <name evidence="2" type="ORF">AMJ87_13880</name>
</gene>
<accession>A0A0S8G2F8</accession>
<feature type="signal peptide" evidence="1">
    <location>
        <begin position="1"/>
        <end position="26"/>
    </location>
</feature>
<dbReference type="EMBL" id="LJUO01000239">
    <property type="protein sequence ID" value="KPK67123.1"/>
    <property type="molecule type" value="Genomic_DNA"/>
</dbReference>
<dbReference type="AlphaFoldDB" id="A0A0S8G2F8"/>
<keyword evidence="1" id="KW-0732">Signal</keyword>
<name>A0A0S8G2F8_UNCW3</name>
<dbReference type="PANTHER" id="PTHR42754">
    <property type="entry name" value="ENDOGLUCANASE"/>
    <property type="match status" value="1"/>
</dbReference>
<sequence>MKRYCMPLSFAGICMAVILTTSSAFGMIPDTIWTKCFGGPDWDYGYDVEQTADGGYIVAGDYWTIGRMSDVFLIKTDSLGDTLWTRKYGGYNSDVAYGVQQTFDGGYVVTGYRTVFDAESWLLKTDANGDTLWTKIYGGSEDDYTFCVLQTADSGYVVVGETESFGVGGEDAWLLRTDKNGDTLWTKTYGGADNDGAYWMRQTPDGDYVLAGYTGGPDPRDGWLIKIDENGDTLWTRSYGGAEDDIFLSLQCAPDGGYICVGNTQSIGAGGYDVWLVKVDSLGNQEWERAYGGMEYEDCYGVDITFDGCYIVTGETESFGPGPGDLWLIKCDAAGDSVWTCIYGPAAGNEWGIAVKMTSDQGYIIVGSTTSFGAGENDIWLLKTEPDLGVVERRTRSLKNGYTGPTIFNGPLLLPEGKQCRVFDITGRVVAPQHIKPGVYFIEIDEQIVQKVIKVYFIELDGEITKKVVKVR</sequence>
<dbReference type="SUPFAM" id="SSF50998">
    <property type="entry name" value="Quinoprotein alcohol dehydrogenase-like"/>
    <property type="match status" value="1"/>
</dbReference>
<evidence type="ECO:0000313" key="3">
    <source>
        <dbReference type="Proteomes" id="UP000051096"/>
    </source>
</evidence>
<organism evidence="2 3">
    <name type="scientific">candidate division WOR_3 bacterium SM23_60</name>
    <dbReference type="NCBI Taxonomy" id="1703780"/>
    <lineage>
        <taxon>Bacteria</taxon>
        <taxon>Bacteria division WOR-3</taxon>
    </lineage>
</organism>
<comment type="caution">
    <text evidence="2">The sequence shown here is derived from an EMBL/GenBank/DDBJ whole genome shotgun (WGS) entry which is preliminary data.</text>
</comment>
<evidence type="ECO:0000256" key="1">
    <source>
        <dbReference type="SAM" id="SignalP"/>
    </source>
</evidence>